<evidence type="ECO:0000256" key="1">
    <source>
        <dbReference type="SAM" id="Phobius"/>
    </source>
</evidence>
<comment type="caution">
    <text evidence="3">The sequence shown here is derived from an EMBL/GenBank/DDBJ whole genome shotgun (WGS) entry which is preliminary data.</text>
</comment>
<dbReference type="Proteomes" id="UP000051936">
    <property type="component" value="Unassembled WGS sequence"/>
</dbReference>
<accession>A0A0R3EEL3</accession>
<keyword evidence="2" id="KW-0732">Signal</keyword>
<sequence>MKKNLITIAVAAAGVSVAAISPTAAQARWHRGFPVAPVVGGLAAGALLGAALAAPHYYDGYEPIYYGPRCVYRHERFWDGWGWHVRRVEDCY</sequence>
<keyword evidence="1" id="KW-0472">Membrane</keyword>
<evidence type="ECO:0000256" key="2">
    <source>
        <dbReference type="SAM" id="SignalP"/>
    </source>
</evidence>
<keyword evidence="1" id="KW-1133">Transmembrane helix</keyword>
<dbReference type="OrthoDB" id="8253610at2"/>
<dbReference type="EMBL" id="LJYG01000002">
    <property type="protein sequence ID" value="KRQ17775.1"/>
    <property type="molecule type" value="Genomic_DNA"/>
</dbReference>
<dbReference type="RefSeq" id="WP_057740507.1">
    <property type="nucleotide sequence ID" value="NZ_LJYG01000002.1"/>
</dbReference>
<keyword evidence="4" id="KW-1185">Reference proteome</keyword>
<evidence type="ECO:0000313" key="3">
    <source>
        <dbReference type="EMBL" id="KRQ17775.1"/>
    </source>
</evidence>
<dbReference type="STRING" id="989370.AOQ71_00530"/>
<organism evidence="3 4">
    <name type="scientific">Bradyrhizobium manausense</name>
    <dbReference type="NCBI Taxonomy" id="989370"/>
    <lineage>
        <taxon>Bacteria</taxon>
        <taxon>Pseudomonadati</taxon>
        <taxon>Pseudomonadota</taxon>
        <taxon>Alphaproteobacteria</taxon>
        <taxon>Hyphomicrobiales</taxon>
        <taxon>Nitrobacteraceae</taxon>
        <taxon>Bradyrhizobium</taxon>
    </lineage>
</organism>
<name>A0A0R3EEL3_9BRAD</name>
<feature type="chain" id="PRO_5006436313" evidence="2">
    <location>
        <begin position="28"/>
        <end position="92"/>
    </location>
</feature>
<evidence type="ECO:0000313" key="4">
    <source>
        <dbReference type="Proteomes" id="UP000051936"/>
    </source>
</evidence>
<gene>
    <name evidence="3" type="ORF">AOQ71_00530</name>
</gene>
<protein>
    <submittedName>
        <fullName evidence="3">Uncharacterized protein</fullName>
    </submittedName>
</protein>
<reference evidence="3 4" key="1">
    <citation type="submission" date="2015-09" db="EMBL/GenBank/DDBJ databases">
        <title>Draft Genome Sequence of Bradyrhizobium manausense Strain BR 3351T, a Novel Symbiotic Nitrogen-Fixing Alphaproteobacterium Isolated from Brazilian Amazon Rain Forest.</title>
        <authorList>
            <person name="De Araujo J.L."/>
            <person name="Zilli J.E."/>
        </authorList>
    </citation>
    <scope>NUCLEOTIDE SEQUENCE [LARGE SCALE GENOMIC DNA]</scope>
    <source>
        <strain evidence="3 4">BR3351</strain>
    </source>
</reference>
<proteinExistence type="predicted"/>
<dbReference type="AlphaFoldDB" id="A0A0R3EEL3"/>
<keyword evidence="1" id="KW-0812">Transmembrane</keyword>
<feature type="transmembrane region" description="Helical" evidence="1">
    <location>
        <begin position="35"/>
        <end position="54"/>
    </location>
</feature>
<feature type="signal peptide" evidence="2">
    <location>
        <begin position="1"/>
        <end position="27"/>
    </location>
</feature>